<gene>
    <name evidence="4" type="ORF">LVJ77_01145</name>
</gene>
<dbReference type="AlphaFoldDB" id="A0A8T9MV32"/>
<evidence type="ECO:0000313" key="4">
    <source>
        <dbReference type="EMBL" id="UOP04974.1"/>
    </source>
</evidence>
<reference evidence="4" key="1">
    <citation type="journal article" date="2022" name="Res Sq">
        <title>Evolution of multicellular longitudinally dividing oral cavity symbionts (Neisseriaceae).</title>
        <authorList>
            <person name="Nyongesa S."/>
            <person name="Weber P."/>
            <person name="Bernet E."/>
            <person name="Pullido F."/>
            <person name="Nieckarz M."/>
            <person name="Delaby M."/>
            <person name="Nieves C."/>
            <person name="Viehboeck T."/>
            <person name="Krause N."/>
            <person name="Rivera-Millot A."/>
            <person name="Nakamura A."/>
            <person name="Vischer N."/>
            <person name="VanNieuwenhze M."/>
            <person name="Brun Y."/>
            <person name="Cava F."/>
            <person name="Bulgheresi S."/>
            <person name="Veyrier F."/>
        </authorList>
    </citation>
    <scope>NUCLEOTIDE SEQUENCE</scope>
    <source>
        <strain evidence="4">17694</strain>
    </source>
</reference>
<dbReference type="Proteomes" id="UP000831534">
    <property type="component" value="Chromosome"/>
</dbReference>
<feature type="signal peptide" evidence="2">
    <location>
        <begin position="1"/>
        <end position="19"/>
    </location>
</feature>
<dbReference type="EMBL" id="CP091521">
    <property type="protein sequence ID" value="UOP04974.1"/>
    <property type="molecule type" value="Genomic_DNA"/>
</dbReference>
<dbReference type="PANTHER" id="PTHR35936:SF17">
    <property type="entry name" value="ARGININE-BINDING EXTRACELLULAR PROTEIN ARTP"/>
    <property type="match status" value="1"/>
</dbReference>
<dbReference type="SMART" id="SM00062">
    <property type="entry name" value="PBPb"/>
    <property type="match status" value="1"/>
</dbReference>
<dbReference type="PANTHER" id="PTHR35936">
    <property type="entry name" value="MEMBRANE-BOUND LYTIC MUREIN TRANSGLYCOSYLASE F"/>
    <property type="match status" value="1"/>
</dbReference>
<evidence type="ECO:0000256" key="2">
    <source>
        <dbReference type="SAM" id="SignalP"/>
    </source>
</evidence>
<keyword evidence="5" id="KW-1185">Reference proteome</keyword>
<evidence type="ECO:0000259" key="3">
    <source>
        <dbReference type="SMART" id="SM00062"/>
    </source>
</evidence>
<dbReference type="Pfam" id="PF00497">
    <property type="entry name" value="SBP_bac_3"/>
    <property type="match status" value="1"/>
</dbReference>
<accession>A0A8T9MV32</accession>
<protein>
    <submittedName>
        <fullName evidence="4">Transporter substrate-binding domain-containing protein</fullName>
    </submittedName>
</protein>
<keyword evidence="1 2" id="KW-0732">Signal</keyword>
<dbReference type="InterPro" id="IPR001638">
    <property type="entry name" value="Solute-binding_3/MltF_N"/>
</dbReference>
<name>A0A8T9MV32_9NEIS</name>
<proteinExistence type="predicted"/>
<feature type="domain" description="Solute-binding protein family 3/N-terminal" evidence="3">
    <location>
        <begin position="42"/>
        <end position="265"/>
    </location>
</feature>
<dbReference type="KEGG" id="ckh:LVJ77_01145"/>
<dbReference type="Gene3D" id="3.40.190.10">
    <property type="entry name" value="Periplasmic binding protein-like II"/>
    <property type="match status" value="2"/>
</dbReference>
<reference evidence="4" key="2">
    <citation type="submission" date="2024-09" db="EMBL/GenBank/DDBJ databases">
        <authorList>
            <person name="Veyrier F.J."/>
        </authorList>
    </citation>
    <scope>NUCLEOTIDE SEQUENCE</scope>
    <source>
        <strain evidence="4">17694</strain>
    </source>
</reference>
<evidence type="ECO:0000313" key="5">
    <source>
        <dbReference type="Proteomes" id="UP000831534"/>
    </source>
</evidence>
<dbReference type="SUPFAM" id="SSF53850">
    <property type="entry name" value="Periplasmic binding protein-like II"/>
    <property type="match status" value="1"/>
</dbReference>
<dbReference type="RefSeq" id="WP_027009092.1">
    <property type="nucleotide sequence ID" value="NZ_CP091521.1"/>
</dbReference>
<feature type="chain" id="PRO_5035860306" evidence="2">
    <location>
        <begin position="20"/>
        <end position="272"/>
    </location>
</feature>
<organism evidence="4 5">
    <name type="scientific">Conchiformibius kuhniae</name>
    <dbReference type="NCBI Taxonomy" id="211502"/>
    <lineage>
        <taxon>Bacteria</taxon>
        <taxon>Pseudomonadati</taxon>
        <taxon>Pseudomonadota</taxon>
        <taxon>Betaproteobacteria</taxon>
        <taxon>Neisseriales</taxon>
        <taxon>Neisseriaceae</taxon>
        <taxon>Conchiformibius</taxon>
    </lineage>
</organism>
<sequence length="272" mass="30292">MNKMILPLLAGALYLAACAPPQPVAEAAPDASSAASEAALPVYTVATDATYPPFEFYDRQGNIIGLDIDLLNAVAERQGFKLRYYHHQWDGMFDQLKDKADIIASAVAITEESKQAAGLSNHYYNSPYMAVALNADTLKNWKQHTVSAARNEDTIEDLQQEYGVAERNIVPADTVYLSLTNLVKEKADVVVGDATVLEYYIHSPTFQAYRFHTKTLPSEHEETDRLAFAVAKGNDELLEKINQGLAQVRESGQLDDILHRWRQTRHAENRAP</sequence>
<evidence type="ECO:0000256" key="1">
    <source>
        <dbReference type="ARBA" id="ARBA00022729"/>
    </source>
</evidence>